<keyword evidence="6 7" id="KW-0408">Iron</keyword>
<sequence>MQRPKIGQLLLRRNTPSLLNVGYYKSYFWDGRAATLYDQVEEPLFALHEMHSSPERIHRTLSHHPTLGKLYALTRKQQVVTSEKDFTKKALAAHLWSIRSTDSYANHAIYTPSEQQGKKLFYGKAGCSSCHAGKALTDQQYHYTGLKKQAIVRQSNIVQGQETETFGHDHGRGDVVSGKQMLFAFRTPSLHNVSLTAPYMHDGSLKTLQEVIEFYDRGGDEKGHLPRLHLSQKEKQDLQAFLLLLLDPRYMTLPQKDLTHD</sequence>
<keyword evidence="2 7" id="KW-0349">Heme</keyword>
<dbReference type="EMBL" id="BMOD01000040">
    <property type="protein sequence ID" value="GGJ57635.1"/>
    <property type="molecule type" value="Genomic_DNA"/>
</dbReference>
<dbReference type="PANTHER" id="PTHR30600">
    <property type="entry name" value="CYTOCHROME C PEROXIDASE-RELATED"/>
    <property type="match status" value="1"/>
</dbReference>
<proteinExistence type="predicted"/>
<evidence type="ECO:0000256" key="3">
    <source>
        <dbReference type="ARBA" id="ARBA00022723"/>
    </source>
</evidence>
<evidence type="ECO:0000256" key="2">
    <source>
        <dbReference type="ARBA" id="ARBA00022617"/>
    </source>
</evidence>
<dbReference type="Gene3D" id="1.10.760.10">
    <property type="entry name" value="Cytochrome c-like domain"/>
    <property type="match status" value="2"/>
</dbReference>
<comment type="subcellular location">
    <subcellularLocation>
        <location evidence="1">Cell envelope</location>
    </subcellularLocation>
</comment>
<dbReference type="PANTHER" id="PTHR30600:SF10">
    <property type="entry name" value="BLL6722 PROTEIN"/>
    <property type="match status" value="1"/>
</dbReference>
<dbReference type="SUPFAM" id="SSF46626">
    <property type="entry name" value="Cytochrome c"/>
    <property type="match status" value="2"/>
</dbReference>
<evidence type="ECO:0000256" key="5">
    <source>
        <dbReference type="ARBA" id="ARBA00023002"/>
    </source>
</evidence>
<dbReference type="InterPro" id="IPR004852">
    <property type="entry name" value="Di-haem_cyt_c_peroxidsae"/>
</dbReference>
<keyword evidence="5" id="KW-0560">Oxidoreductase</keyword>
<evidence type="ECO:0000256" key="1">
    <source>
        <dbReference type="ARBA" id="ARBA00004196"/>
    </source>
</evidence>
<name>A0ABQ2DHB2_9DEIO</name>
<dbReference type="Proteomes" id="UP000632222">
    <property type="component" value="Unassembled WGS sequence"/>
</dbReference>
<dbReference type="PROSITE" id="PS51007">
    <property type="entry name" value="CYTC"/>
    <property type="match status" value="1"/>
</dbReference>
<feature type="domain" description="Cytochrome c" evidence="8">
    <location>
        <begin position="112"/>
        <end position="246"/>
    </location>
</feature>
<evidence type="ECO:0000256" key="7">
    <source>
        <dbReference type="PROSITE-ProRule" id="PRU00433"/>
    </source>
</evidence>
<organism evidence="9 10">
    <name type="scientific">Deinococcus roseus</name>
    <dbReference type="NCBI Taxonomy" id="392414"/>
    <lineage>
        <taxon>Bacteria</taxon>
        <taxon>Thermotogati</taxon>
        <taxon>Deinococcota</taxon>
        <taxon>Deinococci</taxon>
        <taxon>Deinococcales</taxon>
        <taxon>Deinococcaceae</taxon>
        <taxon>Deinococcus</taxon>
    </lineage>
</organism>
<keyword evidence="3 7" id="KW-0479">Metal-binding</keyword>
<evidence type="ECO:0000259" key="8">
    <source>
        <dbReference type="PROSITE" id="PS51007"/>
    </source>
</evidence>
<keyword evidence="10" id="KW-1185">Reference proteome</keyword>
<protein>
    <recommendedName>
        <fullName evidence="8">Cytochrome c domain-containing protein</fullName>
    </recommendedName>
</protein>
<accession>A0ABQ2DHB2</accession>
<dbReference type="InterPro" id="IPR051395">
    <property type="entry name" value="Cytochrome_c_Peroxidase/MauG"/>
</dbReference>
<dbReference type="InterPro" id="IPR036909">
    <property type="entry name" value="Cyt_c-like_dom_sf"/>
</dbReference>
<evidence type="ECO:0000313" key="10">
    <source>
        <dbReference type="Proteomes" id="UP000632222"/>
    </source>
</evidence>
<dbReference type="InterPro" id="IPR009056">
    <property type="entry name" value="Cyt_c-like_dom"/>
</dbReference>
<gene>
    <name evidence="9" type="ORF">GCM10008938_49660</name>
</gene>
<keyword evidence="4" id="KW-0732">Signal</keyword>
<evidence type="ECO:0000313" key="9">
    <source>
        <dbReference type="EMBL" id="GGJ57635.1"/>
    </source>
</evidence>
<comment type="caution">
    <text evidence="9">The sequence shown here is derived from an EMBL/GenBank/DDBJ whole genome shotgun (WGS) entry which is preliminary data.</text>
</comment>
<evidence type="ECO:0000256" key="4">
    <source>
        <dbReference type="ARBA" id="ARBA00022729"/>
    </source>
</evidence>
<reference evidence="10" key="1">
    <citation type="journal article" date="2019" name="Int. J. Syst. Evol. Microbiol.">
        <title>The Global Catalogue of Microorganisms (GCM) 10K type strain sequencing project: providing services to taxonomists for standard genome sequencing and annotation.</title>
        <authorList>
            <consortium name="The Broad Institute Genomics Platform"/>
            <consortium name="The Broad Institute Genome Sequencing Center for Infectious Disease"/>
            <person name="Wu L."/>
            <person name="Ma J."/>
        </authorList>
    </citation>
    <scope>NUCLEOTIDE SEQUENCE [LARGE SCALE GENOMIC DNA]</scope>
    <source>
        <strain evidence="10">JCM 14370</strain>
    </source>
</reference>
<evidence type="ECO:0000256" key="6">
    <source>
        <dbReference type="ARBA" id="ARBA00023004"/>
    </source>
</evidence>
<dbReference type="Pfam" id="PF03150">
    <property type="entry name" value="CCP_MauG"/>
    <property type="match status" value="1"/>
</dbReference>